<protein>
    <recommendedName>
        <fullName evidence="4">Protection of telomeres protein 1</fullName>
    </recommendedName>
</protein>
<dbReference type="EnsemblMetazoa" id="XM_038213590.1">
    <property type="protein sequence ID" value="XP_038069518.1"/>
    <property type="gene ID" value="LOC119738678"/>
</dbReference>
<feature type="compositionally biased region" description="Basic and acidic residues" evidence="9">
    <location>
        <begin position="706"/>
        <end position="729"/>
    </location>
</feature>
<dbReference type="InterPro" id="IPR032042">
    <property type="entry name" value="POT1PC"/>
</dbReference>
<dbReference type="GO" id="GO:0000783">
    <property type="term" value="C:nuclear telomere cap complex"/>
    <property type="evidence" value="ECO:0007669"/>
    <property type="project" value="TreeGrafter"/>
</dbReference>
<keyword evidence="12" id="KW-1185">Reference proteome</keyword>
<evidence type="ECO:0000256" key="4">
    <source>
        <dbReference type="ARBA" id="ARBA00015253"/>
    </source>
</evidence>
<evidence type="ECO:0000256" key="7">
    <source>
        <dbReference type="ARBA" id="ARBA00023125"/>
    </source>
</evidence>
<dbReference type="Gene3D" id="2.40.50.140">
    <property type="entry name" value="Nucleic acid-binding proteins"/>
    <property type="match status" value="2"/>
</dbReference>
<evidence type="ECO:0000259" key="10">
    <source>
        <dbReference type="SMART" id="SM00976"/>
    </source>
</evidence>
<evidence type="ECO:0000313" key="12">
    <source>
        <dbReference type="Proteomes" id="UP000887568"/>
    </source>
</evidence>
<dbReference type="GeneID" id="119738678"/>
<evidence type="ECO:0000256" key="5">
    <source>
        <dbReference type="ARBA" id="ARBA00022454"/>
    </source>
</evidence>
<evidence type="ECO:0000256" key="2">
    <source>
        <dbReference type="ARBA" id="ARBA00004574"/>
    </source>
</evidence>
<keyword evidence="6" id="KW-0779">Telomere</keyword>
<dbReference type="RefSeq" id="XP_038069518.1">
    <property type="nucleotide sequence ID" value="XM_038213590.1"/>
</dbReference>
<dbReference type="EnsemblMetazoa" id="XM_038213591.1">
    <property type="protein sequence ID" value="XP_038069519.1"/>
    <property type="gene ID" value="LOC119738678"/>
</dbReference>
<sequence>MASRAVTVCSCRPPSLSKMQQLSLADVQLGSSFNFKYIEGRIAKMWPLHSAGKNKWMKTILEEGEEAAANDAPPPSRIIVFLMGDFAEEFIQFSVGDMVIISEALIEKSPSFVKDSIHPCNILVEKTRSRPSVWVIPAKKKSQTTKAARQNTAASSAIPRPASTGAASSSTAAHGQIPAVGRNASDGSNEGVRSDPEVGPSTSAASTVPSTSSRKAAGPNRDTPWSDNAVTTSGHPMDAWTIPDVSLSPTKRSYTYTPLKDLKAAAQVNVFGVVKFFKPPYKTRGPDYCMTVTLIDPTLDPDHRGLRCQLFRDDIMALPQVHAIGDIVRFHRLKISLFNDAIQGQKGNGFHCLVFEGAVDASMEPRSSSPNYTLTDDDKRRVKELRLWSSRRTQLALDNRGCSLSKMYAGQYLDLTCQVVSVAVLPAEKCAVIRVWDGTKYRGPVRVMDTSASVNNQCNDELVRKSGGLAYDVSLYDNHMETGAKLKPGQFIKICNLHVAKFLLPGRPDNTAEMVELVLHHGTSYGRGIIALKEWEQGVKDMIKRMEDVVQIAPSTSATANQNPAGSLLVNHAPSTSGTANQNQAGSPSANQATDGTGRGLQSTNGGAAGTPSRCMQRSASVITDHFHQRTSHIADVISSDAPNKFRLRAKVVDYLPNNILDIIHLYCSKCKFRCRVPPSQKPETPEKAGTPKKASSAKPASPTKDAVRKNEYNLRSNTSKEAEAKKQETTQGVCTRSAAQRTQKDSPRRRAGIESPAQRRPSKPPASGGSSAEESSPGRFLTLRKRPATAGVSEDEGPTNSRPRKNRRGTSKMAAVSDQGTAPPAREDGGIEVVDSSKQDAGEISEAAPEDLGKRLTETDVYGRSITAVVQSSGEEAAVEGVALGVNLRRRRKIKVDVDSLTPMEALLMVRLGMRLIHHADVPTSNGHLTIRGANHQSPDGQVFYLCPRCSTVGDSQAVQDDAPLLQYKYCLKLCLDDGTGRIEVILDRQNAQTFFQGIRATNLHTSLKARYKLEEAMATLCPYPAGTGFDSQSSDGTTSVHDLTSHPWLDCCIMSYPDNLGGTEIIKYHMFDTTLALDVE</sequence>
<feature type="region of interest" description="Disordered" evidence="9">
    <location>
        <begin position="557"/>
        <end position="616"/>
    </location>
</feature>
<dbReference type="GO" id="GO:0016233">
    <property type="term" value="P:telomere capping"/>
    <property type="evidence" value="ECO:0007669"/>
    <property type="project" value="TreeGrafter"/>
</dbReference>
<feature type="compositionally biased region" description="Polar residues" evidence="9">
    <location>
        <begin position="144"/>
        <end position="155"/>
    </location>
</feature>
<feature type="domain" description="Telomeric single stranded DNA binding POT1/Cdc13" evidence="10">
    <location>
        <begin position="256"/>
        <end position="390"/>
    </location>
</feature>
<accession>A0A914B157</accession>
<evidence type="ECO:0000256" key="3">
    <source>
        <dbReference type="ARBA" id="ARBA00008442"/>
    </source>
</evidence>
<dbReference type="SMART" id="SM00976">
    <property type="entry name" value="Telo_bind"/>
    <property type="match status" value="1"/>
</dbReference>
<dbReference type="AlphaFoldDB" id="A0A914B157"/>
<dbReference type="GO" id="GO:0032210">
    <property type="term" value="P:regulation of telomere maintenance via telomerase"/>
    <property type="evidence" value="ECO:0007669"/>
    <property type="project" value="TreeGrafter"/>
</dbReference>
<dbReference type="RefSeq" id="XP_038069519.1">
    <property type="nucleotide sequence ID" value="XM_038213591.1"/>
</dbReference>
<feature type="compositionally biased region" description="Polar residues" evidence="9">
    <location>
        <begin position="573"/>
        <end position="606"/>
    </location>
</feature>
<dbReference type="Pfam" id="PF02765">
    <property type="entry name" value="POT1"/>
    <property type="match status" value="1"/>
</dbReference>
<keyword evidence="5" id="KW-0158">Chromosome</keyword>
<evidence type="ECO:0000256" key="9">
    <source>
        <dbReference type="SAM" id="MobiDB-lite"/>
    </source>
</evidence>
<feature type="compositionally biased region" description="Polar residues" evidence="9">
    <location>
        <begin position="223"/>
        <end position="234"/>
    </location>
</feature>
<feature type="compositionally biased region" description="Basic and acidic residues" evidence="9">
    <location>
        <begin position="826"/>
        <end position="842"/>
    </location>
</feature>
<dbReference type="InterPro" id="IPR012340">
    <property type="entry name" value="NA-bd_OB-fold"/>
</dbReference>
<evidence type="ECO:0000256" key="6">
    <source>
        <dbReference type="ARBA" id="ARBA00022895"/>
    </source>
</evidence>
<reference evidence="11" key="1">
    <citation type="submission" date="2022-11" db="UniProtKB">
        <authorList>
            <consortium name="EnsemblMetazoa"/>
        </authorList>
    </citation>
    <scope>IDENTIFICATION</scope>
</reference>
<proteinExistence type="inferred from homology"/>
<feature type="compositionally biased region" description="Low complexity" evidence="9">
    <location>
        <begin position="200"/>
        <end position="213"/>
    </location>
</feature>
<dbReference type="PANTHER" id="PTHR14513">
    <property type="entry name" value="PROTECTION OF TELOMERES 1"/>
    <property type="match status" value="1"/>
</dbReference>
<feature type="compositionally biased region" description="Low complexity" evidence="9">
    <location>
        <begin position="162"/>
        <end position="173"/>
    </location>
</feature>
<feature type="compositionally biased region" description="Low complexity" evidence="9">
    <location>
        <begin position="766"/>
        <end position="779"/>
    </location>
</feature>
<dbReference type="FunFam" id="2.40.50.140:FF:000119">
    <property type="entry name" value="Protection of telomeres 1 homolog"/>
    <property type="match status" value="1"/>
</dbReference>
<keyword evidence="7" id="KW-0238">DNA-binding</keyword>
<feature type="compositionally biased region" description="Low complexity" evidence="9">
    <location>
        <begin position="692"/>
        <end position="703"/>
    </location>
</feature>
<dbReference type="Proteomes" id="UP000887568">
    <property type="component" value="Unplaced"/>
</dbReference>
<dbReference type="InterPro" id="IPR011564">
    <property type="entry name" value="Telomer_end-bd_POT1/Cdc13"/>
</dbReference>
<evidence type="ECO:0000313" key="11">
    <source>
        <dbReference type="EnsemblMetazoa" id="XP_038069519.1"/>
    </source>
</evidence>
<name>A0A914B157_PATMI</name>
<dbReference type="GO" id="GO:0010521">
    <property type="term" value="F:telomerase inhibitor activity"/>
    <property type="evidence" value="ECO:0007669"/>
    <property type="project" value="TreeGrafter"/>
</dbReference>
<evidence type="ECO:0000256" key="8">
    <source>
        <dbReference type="ARBA" id="ARBA00023242"/>
    </source>
</evidence>
<feature type="compositionally biased region" description="Polar residues" evidence="9">
    <location>
        <begin position="730"/>
        <end position="742"/>
    </location>
</feature>
<dbReference type="OMA" id="WDTELAC"/>
<dbReference type="Pfam" id="PF16686">
    <property type="entry name" value="POT1PC"/>
    <property type="match status" value="1"/>
</dbReference>
<feature type="region of interest" description="Disordered" evidence="9">
    <location>
        <begin position="135"/>
        <end position="244"/>
    </location>
</feature>
<comment type="similarity">
    <text evidence="3">Belongs to the telombin family.</text>
</comment>
<dbReference type="InterPro" id="IPR028389">
    <property type="entry name" value="POT1"/>
</dbReference>
<dbReference type="GO" id="GO:0098505">
    <property type="term" value="F:G-rich strand telomeric DNA binding"/>
    <property type="evidence" value="ECO:0007669"/>
    <property type="project" value="TreeGrafter"/>
</dbReference>
<dbReference type="SUPFAM" id="SSF50249">
    <property type="entry name" value="Nucleic acid-binding proteins"/>
    <property type="match status" value="2"/>
</dbReference>
<organism evidence="11 12">
    <name type="scientific">Patiria miniata</name>
    <name type="common">Bat star</name>
    <name type="synonym">Asterina miniata</name>
    <dbReference type="NCBI Taxonomy" id="46514"/>
    <lineage>
        <taxon>Eukaryota</taxon>
        <taxon>Metazoa</taxon>
        <taxon>Echinodermata</taxon>
        <taxon>Eleutherozoa</taxon>
        <taxon>Asterozoa</taxon>
        <taxon>Asteroidea</taxon>
        <taxon>Valvatacea</taxon>
        <taxon>Valvatida</taxon>
        <taxon>Asterinidae</taxon>
        <taxon>Patiria</taxon>
    </lineage>
</organism>
<evidence type="ECO:0000256" key="1">
    <source>
        <dbReference type="ARBA" id="ARBA00004123"/>
    </source>
</evidence>
<feature type="region of interest" description="Disordered" evidence="9">
    <location>
        <begin position="677"/>
        <end position="857"/>
    </location>
</feature>
<dbReference type="CDD" id="cd04497">
    <property type="entry name" value="hPOT1_OB1_like"/>
    <property type="match status" value="1"/>
</dbReference>
<dbReference type="PANTHER" id="PTHR14513:SF0">
    <property type="entry name" value="PROTECTION OF TELOMERES PROTEIN 1"/>
    <property type="match status" value="1"/>
</dbReference>
<dbReference type="OrthoDB" id="10061853at2759"/>
<comment type="subcellular location">
    <subcellularLocation>
        <location evidence="2">Chromosome</location>
        <location evidence="2">Telomere</location>
    </subcellularLocation>
    <subcellularLocation>
        <location evidence="1">Nucleus</location>
    </subcellularLocation>
</comment>
<keyword evidence="8" id="KW-0539">Nucleus</keyword>
<feature type="compositionally biased region" description="Basic and acidic residues" evidence="9">
    <location>
        <begin position="743"/>
        <end position="753"/>
    </location>
</feature>